<reference evidence="9 10" key="1">
    <citation type="journal article" date="2019" name="Sci. Rep.">
        <title>A multi-omics analysis of the grapevine pathogen Lasiodiplodia theobromae reveals that temperature affects the expression of virulence- and pathogenicity-related genes.</title>
        <authorList>
            <person name="Felix C."/>
            <person name="Meneses R."/>
            <person name="Goncalves M.F.M."/>
            <person name="Tilleman L."/>
            <person name="Duarte A.S."/>
            <person name="Jorrin-Novo J.V."/>
            <person name="Van de Peer Y."/>
            <person name="Deforce D."/>
            <person name="Van Nieuwerburgh F."/>
            <person name="Esteves A.C."/>
            <person name="Alves A."/>
        </authorList>
    </citation>
    <scope>NUCLEOTIDE SEQUENCE [LARGE SCALE GENOMIC DNA]</scope>
    <source>
        <strain evidence="9 10">LA-SOL3</strain>
    </source>
</reference>
<evidence type="ECO:0000313" key="10">
    <source>
        <dbReference type="Proteomes" id="UP000325902"/>
    </source>
</evidence>
<dbReference type="InterPro" id="IPR001680">
    <property type="entry name" value="WD40_rpt"/>
</dbReference>
<feature type="region of interest" description="Disordered" evidence="8">
    <location>
        <begin position="237"/>
        <end position="262"/>
    </location>
</feature>
<dbReference type="Gene3D" id="2.130.10.10">
    <property type="entry name" value="YVTN repeat-like/Quinoprotein amine dehydrogenase"/>
    <property type="match status" value="1"/>
</dbReference>
<comment type="subunit">
    <text evidence="5">Component of the ASTRA chromatin remodeling machinery complex.</text>
</comment>
<feature type="region of interest" description="Disordered" evidence="8">
    <location>
        <begin position="272"/>
        <end position="291"/>
    </location>
</feature>
<dbReference type="InterPro" id="IPR019775">
    <property type="entry name" value="WD40_repeat_CS"/>
</dbReference>
<dbReference type="SUPFAM" id="SSF50978">
    <property type="entry name" value="WD40 repeat-like"/>
    <property type="match status" value="1"/>
</dbReference>
<proteinExistence type="inferred from homology"/>
<dbReference type="Proteomes" id="UP000325902">
    <property type="component" value="Unassembled WGS sequence"/>
</dbReference>
<evidence type="ECO:0000256" key="6">
    <source>
        <dbReference type="ARBA" id="ARBA00040563"/>
    </source>
</evidence>
<dbReference type="Pfam" id="PF00400">
    <property type="entry name" value="WD40"/>
    <property type="match status" value="1"/>
</dbReference>
<organism evidence="9 10">
    <name type="scientific">Lasiodiplodia theobromae</name>
    <dbReference type="NCBI Taxonomy" id="45133"/>
    <lineage>
        <taxon>Eukaryota</taxon>
        <taxon>Fungi</taxon>
        <taxon>Dikarya</taxon>
        <taxon>Ascomycota</taxon>
        <taxon>Pezizomycotina</taxon>
        <taxon>Dothideomycetes</taxon>
        <taxon>Dothideomycetes incertae sedis</taxon>
        <taxon>Botryosphaeriales</taxon>
        <taxon>Botryosphaeriaceae</taxon>
        <taxon>Lasiodiplodia</taxon>
    </lineage>
</organism>
<gene>
    <name evidence="9" type="primary">asa1</name>
    <name evidence="9" type="ORF">DBV05_g10030</name>
</gene>
<dbReference type="PANTHER" id="PTHR19854:SF1">
    <property type="entry name" value="GUANINE NUCLEOTIDE-BINDING PROTEIN SUBUNIT BETA-LIKE PROTEIN 1"/>
    <property type="match status" value="1"/>
</dbReference>
<dbReference type="PANTHER" id="PTHR19854">
    <property type="entry name" value="TRANSDUCIN BETA-LIKE 3"/>
    <property type="match status" value="1"/>
</dbReference>
<feature type="non-terminal residue" evidence="9">
    <location>
        <position position="291"/>
    </location>
</feature>
<evidence type="ECO:0000256" key="2">
    <source>
        <dbReference type="ARBA" id="ARBA00022737"/>
    </source>
</evidence>
<dbReference type="PROSITE" id="PS50294">
    <property type="entry name" value="WD_REPEATS_REGION"/>
    <property type="match status" value="1"/>
</dbReference>
<evidence type="ECO:0000256" key="5">
    <source>
        <dbReference type="ARBA" id="ARBA00038749"/>
    </source>
</evidence>
<dbReference type="InterPro" id="IPR015943">
    <property type="entry name" value="WD40/YVTN_repeat-like_dom_sf"/>
</dbReference>
<dbReference type="AlphaFoldDB" id="A0A5N5D0X2"/>
<dbReference type="PROSITE" id="PS00678">
    <property type="entry name" value="WD_REPEATS_1"/>
    <property type="match status" value="1"/>
</dbReference>
<protein>
    <recommendedName>
        <fullName evidence="6">ASTRA-associated protein 1</fullName>
    </recommendedName>
</protein>
<feature type="repeat" description="WD" evidence="7">
    <location>
        <begin position="18"/>
        <end position="59"/>
    </location>
</feature>
<evidence type="ECO:0000256" key="4">
    <source>
        <dbReference type="ARBA" id="ARBA00037931"/>
    </source>
</evidence>
<comment type="function">
    <text evidence="3">Component of the ASTRA complex involved in chromatin remodeling.</text>
</comment>
<sequence>MSDPPQLQRPPAQPAYVLRGHHAHVHAVRFLRHNERLLTGDADGWVVLWNVATKRAVAVWRAHDGAILGFGTWPEDKVITHGRDFHLRVWQLGPADEHDFSTALPVDDTTTHRKQPWLLHSLRVNTLNFCSFATCPEHPDASNDSPPSVNPILIAVPGMKDGEVDVFQLPTEHRMSTVPNIGQKTGMTMSVSLVHSRPSPSSGPVLHCITGYESGATAVHVFSPATNTWSHIYTSQPHSQPLLSLSPAPPSSSPSSDLTFYTSGADDLIAKHTLSAPRSPSRPKPPSSPPS</sequence>
<evidence type="ECO:0000256" key="7">
    <source>
        <dbReference type="PROSITE-ProRule" id="PRU00221"/>
    </source>
</evidence>
<comment type="similarity">
    <text evidence="4">Belongs to the WD repeat ASA1 family.</text>
</comment>
<comment type="caution">
    <text evidence="9">The sequence shown here is derived from an EMBL/GenBank/DDBJ whole genome shotgun (WGS) entry which is preliminary data.</text>
</comment>
<name>A0A5N5D0X2_9PEZI</name>
<dbReference type="SMART" id="SM00320">
    <property type="entry name" value="WD40"/>
    <property type="match status" value="3"/>
</dbReference>
<dbReference type="InterPro" id="IPR036322">
    <property type="entry name" value="WD40_repeat_dom_sf"/>
</dbReference>
<evidence type="ECO:0000256" key="3">
    <source>
        <dbReference type="ARBA" id="ARBA00037338"/>
    </source>
</evidence>
<dbReference type="OrthoDB" id="7668193at2759"/>
<evidence type="ECO:0000256" key="8">
    <source>
        <dbReference type="SAM" id="MobiDB-lite"/>
    </source>
</evidence>
<keyword evidence="1 7" id="KW-0853">WD repeat</keyword>
<accession>A0A5N5D0X2</accession>
<keyword evidence="10" id="KW-1185">Reference proteome</keyword>
<evidence type="ECO:0000313" key="9">
    <source>
        <dbReference type="EMBL" id="KAB2571303.1"/>
    </source>
</evidence>
<keyword evidence="2" id="KW-0677">Repeat</keyword>
<evidence type="ECO:0000256" key="1">
    <source>
        <dbReference type="ARBA" id="ARBA00022574"/>
    </source>
</evidence>
<dbReference type="EMBL" id="VCHE01000105">
    <property type="protein sequence ID" value="KAB2571303.1"/>
    <property type="molecule type" value="Genomic_DNA"/>
</dbReference>
<dbReference type="PROSITE" id="PS50082">
    <property type="entry name" value="WD_REPEATS_2"/>
    <property type="match status" value="1"/>
</dbReference>
<feature type="compositionally biased region" description="Low complexity" evidence="8">
    <location>
        <begin position="237"/>
        <end position="246"/>
    </location>
</feature>
<feature type="compositionally biased region" description="Pro residues" evidence="8">
    <location>
        <begin position="280"/>
        <end position="291"/>
    </location>
</feature>